<organism evidence="10 11">
    <name type="scientific">Shivajiella indica</name>
    <dbReference type="NCBI Taxonomy" id="872115"/>
    <lineage>
        <taxon>Bacteria</taxon>
        <taxon>Pseudomonadati</taxon>
        <taxon>Bacteroidota</taxon>
        <taxon>Cytophagia</taxon>
        <taxon>Cytophagales</taxon>
        <taxon>Cyclobacteriaceae</taxon>
        <taxon>Shivajiella</taxon>
    </lineage>
</organism>
<name>A0ABW5B707_9BACT</name>
<evidence type="ECO:0000256" key="3">
    <source>
        <dbReference type="ARBA" id="ARBA00022723"/>
    </source>
</evidence>
<dbReference type="PANTHER" id="PTHR47466">
    <property type="match status" value="1"/>
</dbReference>
<evidence type="ECO:0000313" key="11">
    <source>
        <dbReference type="Proteomes" id="UP001597414"/>
    </source>
</evidence>
<evidence type="ECO:0000256" key="4">
    <source>
        <dbReference type="ARBA" id="ARBA00022729"/>
    </source>
</evidence>
<keyword evidence="4" id="KW-0732">Signal</keyword>
<dbReference type="GO" id="GO:0008237">
    <property type="term" value="F:metallopeptidase activity"/>
    <property type="evidence" value="ECO:0007669"/>
    <property type="project" value="UniProtKB-KW"/>
</dbReference>
<evidence type="ECO:0000256" key="6">
    <source>
        <dbReference type="ARBA" id="ARBA00022833"/>
    </source>
</evidence>
<evidence type="ECO:0000256" key="1">
    <source>
        <dbReference type="ARBA" id="ARBA00008721"/>
    </source>
</evidence>
<comment type="similarity">
    <text evidence="1">Belongs to the peptidase M43B family.</text>
</comment>
<dbReference type="InterPro" id="IPR024079">
    <property type="entry name" value="MetalloPept_cat_dom_sf"/>
</dbReference>
<evidence type="ECO:0000256" key="2">
    <source>
        <dbReference type="ARBA" id="ARBA00022670"/>
    </source>
</evidence>
<evidence type="ECO:0000256" key="8">
    <source>
        <dbReference type="ARBA" id="ARBA00023157"/>
    </source>
</evidence>
<evidence type="ECO:0000256" key="7">
    <source>
        <dbReference type="ARBA" id="ARBA00023049"/>
    </source>
</evidence>
<dbReference type="PANTHER" id="PTHR47466:SF1">
    <property type="entry name" value="METALLOPROTEASE MEP1 (AFU_ORTHOLOGUE AFUA_1G07730)-RELATED"/>
    <property type="match status" value="1"/>
</dbReference>
<keyword evidence="11" id="KW-1185">Reference proteome</keyword>
<evidence type="ECO:0000256" key="5">
    <source>
        <dbReference type="ARBA" id="ARBA00022801"/>
    </source>
</evidence>
<dbReference type="EMBL" id="JBHUIV010000005">
    <property type="protein sequence ID" value="MFD2200420.1"/>
    <property type="molecule type" value="Genomic_DNA"/>
</dbReference>
<dbReference type="Proteomes" id="UP001597414">
    <property type="component" value="Unassembled WGS sequence"/>
</dbReference>
<gene>
    <name evidence="10" type="ORF">ACFSKV_02505</name>
</gene>
<dbReference type="Gene3D" id="3.40.390.10">
    <property type="entry name" value="Collagenase (Catalytic Domain)"/>
    <property type="match status" value="1"/>
</dbReference>
<keyword evidence="7 10" id="KW-0482">Metalloprotease</keyword>
<evidence type="ECO:0000259" key="9">
    <source>
        <dbReference type="Pfam" id="PF05572"/>
    </source>
</evidence>
<keyword evidence="2" id="KW-0645">Protease</keyword>
<comment type="caution">
    <text evidence="10">The sequence shown here is derived from an EMBL/GenBank/DDBJ whole genome shotgun (WGS) entry which is preliminary data.</text>
</comment>
<dbReference type="RefSeq" id="WP_380800117.1">
    <property type="nucleotide sequence ID" value="NZ_JBHUIV010000005.1"/>
</dbReference>
<evidence type="ECO:0000313" key="10">
    <source>
        <dbReference type="EMBL" id="MFD2200420.1"/>
    </source>
</evidence>
<keyword evidence="8" id="KW-1015">Disulfide bond</keyword>
<reference evidence="11" key="1">
    <citation type="journal article" date="2019" name="Int. J. Syst. Evol. Microbiol.">
        <title>The Global Catalogue of Microorganisms (GCM) 10K type strain sequencing project: providing services to taxonomists for standard genome sequencing and annotation.</title>
        <authorList>
            <consortium name="The Broad Institute Genomics Platform"/>
            <consortium name="The Broad Institute Genome Sequencing Center for Infectious Disease"/>
            <person name="Wu L."/>
            <person name="Ma J."/>
        </authorList>
    </citation>
    <scope>NUCLEOTIDE SEQUENCE [LARGE SCALE GENOMIC DNA]</scope>
    <source>
        <strain evidence="11">KCTC 19812</strain>
    </source>
</reference>
<keyword evidence="6" id="KW-0862">Zinc</keyword>
<proteinExistence type="inferred from homology"/>
<dbReference type="InterPro" id="IPR008754">
    <property type="entry name" value="Peptidase_M43"/>
</dbReference>
<keyword evidence="5" id="KW-0378">Hydrolase</keyword>
<dbReference type="SUPFAM" id="SSF55486">
    <property type="entry name" value="Metalloproteases ('zincins'), catalytic domain"/>
    <property type="match status" value="1"/>
</dbReference>
<accession>A0ABW5B707</accession>
<dbReference type="Pfam" id="PF05572">
    <property type="entry name" value="Peptidase_M43"/>
    <property type="match status" value="1"/>
</dbReference>
<protein>
    <submittedName>
        <fullName evidence="10">M43 family zinc metalloprotease</fullName>
    </submittedName>
</protein>
<feature type="domain" description="Peptidase M43 pregnancy-associated plasma-A" evidence="9">
    <location>
        <begin position="313"/>
        <end position="459"/>
    </location>
</feature>
<sequence length="496" mass="57205">MNTLKYISFILIFFLFNSCMVEREEENSFYLNQIDRIQIATPLTLFFSENLQRDLNLSIRFFDRNNRPLFDNRPIPYDLLLTDSIINQPTLDLSRKGTYQMRAAFPTKEKVFSNNIEVRVVGPEYIREVVLDFAATTRNSHIVKGIGNLDFTIKVFGPEGEITGLEDQIFRNLELQVGNQKNDRLNNISVEQLGILDAKAKVFGVESNTLKIDSREDKILPVYEMPIIFHVFSNGPKISPSEMNDQIMKSNFAFNNSLRTSFRRNLNSVNSYFRFRLADKDPEGNPLPVLGYNVITVSNDFSQNSSDYDLVKFNAIWDPNRYINVFIDNIGFAAGYAYLPDIPDNSIPGLFVNTDQVFDFPYSITLDYNFAIKDNNPNPYTLAHELGHFLGLYHTFDNCDVGDYCEDTPPHLLQGSQIERFSNNKSTCDGKSFISTNIMDYLRDVDHFTFDQRERMRAVYDIALFFPRVENQQSSRLTPIKKGELNPDVKPIICQF</sequence>
<keyword evidence="3" id="KW-0479">Metal-binding</keyword>